<dbReference type="EMBL" id="ACHM02000001">
    <property type="protein sequence ID" value="EFH93691.1"/>
    <property type="molecule type" value="Genomic_DNA"/>
</dbReference>
<dbReference type="Proteomes" id="UP000004063">
    <property type="component" value="Chromosome"/>
</dbReference>
<protein>
    <submittedName>
        <fullName evidence="1">Uncharacterized protein</fullName>
    </submittedName>
</protein>
<dbReference type="HOGENOM" id="CLU_3118077_0_0_9"/>
<reference evidence="1" key="1">
    <citation type="submission" date="2010-05" db="EMBL/GenBank/DDBJ databases">
        <authorList>
            <person name="Muzny D."/>
            <person name="Qin X."/>
            <person name="Buhay C."/>
            <person name="Dugan-Rocha S."/>
            <person name="Ding Y."/>
            <person name="Chen G."/>
            <person name="Hawes A."/>
            <person name="Holder M."/>
            <person name="Jhangiani S."/>
            <person name="Johnson A."/>
            <person name="Khan Z."/>
            <person name="Li Z."/>
            <person name="Liu W."/>
            <person name="Liu X."/>
            <person name="Perez L."/>
            <person name="Shen H."/>
            <person name="Wang Q."/>
            <person name="Watt J."/>
            <person name="Xi L."/>
            <person name="Xin Y."/>
            <person name="Zhou J."/>
            <person name="Deng J."/>
            <person name="Jiang H."/>
            <person name="Liu Y."/>
            <person name="Qu J."/>
            <person name="Song X.-Z."/>
            <person name="Zhang L."/>
            <person name="Villasana D."/>
            <person name="Johnson A."/>
            <person name="Liu J."/>
            <person name="Liyanage D."/>
            <person name="Lorensuhewa L."/>
            <person name="Robinson T."/>
            <person name="Song A."/>
            <person name="Song B.-B."/>
            <person name="Dinh H."/>
            <person name="Thornton R."/>
            <person name="Coyle M."/>
            <person name="Francisco L."/>
            <person name="Jackson L."/>
            <person name="Javaid M."/>
            <person name="Korchina V."/>
            <person name="Kovar C."/>
            <person name="Mata R."/>
            <person name="Mathew T."/>
            <person name="Ngo R."/>
            <person name="Nguyen L."/>
            <person name="Nguyen N."/>
            <person name="Okwuonu G."/>
            <person name="Ongeri F."/>
            <person name="Pham C."/>
            <person name="Simmons D."/>
            <person name="Wilczek-Boney K."/>
            <person name="Hale W."/>
            <person name="Jakkamsetti A."/>
            <person name="Pham P."/>
            <person name="Ruth R."/>
            <person name="San Lucas F."/>
            <person name="Warren J."/>
            <person name="Zhang J."/>
            <person name="Zhao Z."/>
            <person name="Zhou C."/>
            <person name="Zhu D."/>
            <person name="Lee S."/>
            <person name="Bess C."/>
            <person name="Blankenburg K."/>
            <person name="Forbes L."/>
            <person name="Fu Q."/>
            <person name="Gubbala S."/>
            <person name="Hirani K."/>
            <person name="Jayaseelan J.C."/>
            <person name="Lara F."/>
            <person name="Munidasa M."/>
            <person name="Palculict T."/>
            <person name="Patil S."/>
            <person name="Pu L.-L."/>
            <person name="Saada N."/>
            <person name="Tang L."/>
            <person name="Weissenberger G."/>
            <person name="Zhu Y."/>
            <person name="Hemphill L."/>
            <person name="Shang Y."/>
            <person name="Youmans B."/>
            <person name="Ayvaz T."/>
            <person name="Ross M."/>
            <person name="Santibanez J."/>
            <person name="Aqrawi P."/>
            <person name="Gross S."/>
            <person name="Joshi V."/>
            <person name="Fowler G."/>
            <person name="Nazareth L."/>
            <person name="Reid J."/>
            <person name="Worley K."/>
            <person name="Petrosino J."/>
            <person name="Highlander S."/>
            <person name="Gibbs R."/>
        </authorList>
    </citation>
    <scope>NUCLEOTIDE SEQUENCE [LARGE SCALE GENOMIC DNA]</scope>
    <source>
        <strain evidence="1">ATCC 53516</strain>
    </source>
</reference>
<evidence type="ECO:0000313" key="1">
    <source>
        <dbReference type="EMBL" id="EFH93691.1"/>
    </source>
</evidence>
<sequence>MSVIDISINFINKLFDLRFTNHDLSLINKLRGKLIAIFASNKKVYICQKI</sequence>
<gene>
    <name evidence="1" type="ORF">HMPREF0391_10059</name>
</gene>
<accession>D6S6I7</accession>
<dbReference type="STRING" id="525282.HMPREF0391_10059"/>
<comment type="caution">
    <text evidence="1">The sequence shown here is derived from an EMBL/GenBank/DDBJ whole genome shotgun (WGS) entry which is preliminary data.</text>
</comment>
<dbReference type="AlphaFoldDB" id="D6S6I7"/>
<name>D6S6I7_FINMA</name>
<organism evidence="1">
    <name type="scientific">Finegoldia magna ATCC 53516</name>
    <dbReference type="NCBI Taxonomy" id="525282"/>
    <lineage>
        <taxon>Bacteria</taxon>
        <taxon>Bacillati</taxon>
        <taxon>Bacillota</taxon>
        <taxon>Tissierellia</taxon>
        <taxon>Tissierellales</taxon>
        <taxon>Peptoniphilaceae</taxon>
        <taxon>Finegoldia</taxon>
    </lineage>
</organism>
<proteinExistence type="predicted"/>